<organism evidence="1 2">
    <name type="scientific">Hominisplanchenecus murintestinalis</name>
    <dbReference type="NCBI Taxonomy" id="2941517"/>
    <lineage>
        <taxon>Bacteria</taxon>
        <taxon>Bacillati</taxon>
        <taxon>Bacillota</taxon>
        <taxon>Clostridia</taxon>
        <taxon>Lachnospirales</taxon>
        <taxon>Lachnospiraceae</taxon>
        <taxon>Hominisplanchenecus</taxon>
    </lineage>
</organism>
<keyword evidence="2" id="KW-1185">Reference proteome</keyword>
<dbReference type="Proteomes" id="UP000307720">
    <property type="component" value="Unassembled WGS sequence"/>
</dbReference>
<comment type="caution">
    <text evidence="1">The sequence shown here is derived from an EMBL/GenBank/DDBJ whole genome shotgun (WGS) entry which is preliminary data.</text>
</comment>
<name>A0AC61R2Y0_9FIRM</name>
<gene>
    <name evidence="1" type="ORF">E5357_03140</name>
</gene>
<evidence type="ECO:0000313" key="1">
    <source>
        <dbReference type="EMBL" id="TGY00029.1"/>
    </source>
</evidence>
<sequence>MGKEENKDNYTIKSEESFGQVKIADEVVAIIAGLAATEVEGVASMAGNITNELVGKLGMKNLSKGIKVAVEDGVVEVDVALNVAYGYSVPKICRKVQEKVKASIENMTGLEVSSVNIRIASVSMEKRK</sequence>
<dbReference type="EMBL" id="SRZB01000003">
    <property type="protein sequence ID" value="TGY00029.1"/>
    <property type="molecule type" value="Genomic_DNA"/>
</dbReference>
<accession>A0AC61R2Y0</accession>
<proteinExistence type="predicted"/>
<reference evidence="1" key="1">
    <citation type="submission" date="2019-04" db="EMBL/GenBank/DDBJ databases">
        <title>Microbes associate with the intestines of laboratory mice.</title>
        <authorList>
            <person name="Navarre W."/>
            <person name="Wong E."/>
            <person name="Huang K."/>
            <person name="Tropini C."/>
            <person name="Ng K."/>
            <person name="Yu B."/>
        </authorList>
    </citation>
    <scope>NUCLEOTIDE SEQUENCE</scope>
    <source>
        <strain evidence="1">NM72_1-8</strain>
    </source>
</reference>
<protein>
    <submittedName>
        <fullName evidence="1">Asp23/Gls24 family envelope stress response protein</fullName>
    </submittedName>
</protein>
<evidence type="ECO:0000313" key="2">
    <source>
        <dbReference type="Proteomes" id="UP000307720"/>
    </source>
</evidence>